<gene>
    <name evidence="1" type="ORF">V3851_13360</name>
</gene>
<dbReference type="Proteomes" id="UP001306950">
    <property type="component" value="Unassembled WGS sequence"/>
</dbReference>
<sequence>MKDGFRLKRDVYVILAVIILLALTLQIARSQYVLQFSRNGSLAEDREARAAAAVSLSPEEYPGPAYCVLYDSRDSYSVDVKNNVARMLQYMKKKAVATDTSAGEAVDFQGCAAVVITNESLDPIPDILSLSDYVEGGGYALIAGQLENDSAYFRL</sequence>
<evidence type="ECO:0000313" key="1">
    <source>
        <dbReference type="EMBL" id="MEF2966824.1"/>
    </source>
</evidence>
<organism evidence="1 2">
    <name type="scientific">Paenibacillus haidiansis</name>
    <dbReference type="NCBI Taxonomy" id="1574488"/>
    <lineage>
        <taxon>Bacteria</taxon>
        <taxon>Bacillati</taxon>
        <taxon>Bacillota</taxon>
        <taxon>Bacilli</taxon>
        <taxon>Bacillales</taxon>
        <taxon>Paenibacillaceae</taxon>
        <taxon>Paenibacillus</taxon>
    </lineage>
</organism>
<accession>A0ABU7VV73</accession>
<comment type="caution">
    <text evidence="1">The sequence shown here is derived from an EMBL/GenBank/DDBJ whole genome shotgun (WGS) entry which is preliminary data.</text>
</comment>
<name>A0ABU7VV73_9BACL</name>
<keyword evidence="2" id="KW-1185">Reference proteome</keyword>
<proteinExistence type="predicted"/>
<dbReference type="RefSeq" id="WP_331847033.1">
    <property type="nucleotide sequence ID" value="NZ_JAZHPZ010000005.1"/>
</dbReference>
<protein>
    <submittedName>
        <fullName evidence="1">DUF2194 domain-containing protein</fullName>
    </submittedName>
</protein>
<dbReference type="InterPro" id="IPR018695">
    <property type="entry name" value="DUF2194"/>
</dbReference>
<reference evidence="1 2" key="1">
    <citation type="submission" date="2024-02" db="EMBL/GenBank/DDBJ databases">
        <title>A nitrogen-fixing paenibacillus bacterium.</title>
        <authorList>
            <person name="Zhang W.L."/>
            <person name="Chen S.F."/>
        </authorList>
    </citation>
    <scope>NUCLEOTIDE SEQUENCE [LARGE SCALE GENOMIC DNA]</scope>
    <source>
        <strain evidence="1 2">M1</strain>
    </source>
</reference>
<dbReference type="EMBL" id="JAZHPZ010000005">
    <property type="protein sequence ID" value="MEF2966824.1"/>
    <property type="molecule type" value="Genomic_DNA"/>
</dbReference>
<evidence type="ECO:0000313" key="2">
    <source>
        <dbReference type="Proteomes" id="UP001306950"/>
    </source>
</evidence>
<dbReference type="Pfam" id="PF09960">
    <property type="entry name" value="DUF2194"/>
    <property type="match status" value="1"/>
</dbReference>